<dbReference type="SUPFAM" id="SSF118310">
    <property type="entry name" value="AN1-like Zinc finger"/>
    <property type="match status" value="1"/>
</dbReference>
<dbReference type="SMART" id="SM00154">
    <property type="entry name" value="ZnF_AN1"/>
    <property type="match status" value="1"/>
</dbReference>
<keyword evidence="1" id="KW-0479">Metal-binding</keyword>
<dbReference type="RefSeq" id="XP_023165334.2">
    <property type="nucleotide sequence ID" value="XM_023309566.2"/>
</dbReference>
<gene>
    <name evidence="8" type="primary">LOC111595718</name>
</gene>
<reference evidence="8" key="1">
    <citation type="submission" date="2025-08" db="UniProtKB">
        <authorList>
            <consortium name="RefSeq"/>
        </authorList>
    </citation>
    <scope>IDENTIFICATION</scope>
    <source>
        <strain evidence="8">15085-1641.00</strain>
        <tissue evidence="8">Whole body</tissue>
    </source>
</reference>
<evidence type="ECO:0000256" key="4">
    <source>
        <dbReference type="PROSITE-ProRule" id="PRU00449"/>
    </source>
</evidence>
<dbReference type="InterPro" id="IPR035896">
    <property type="entry name" value="AN1-like_Znf"/>
</dbReference>
<dbReference type="GeneID" id="111595718"/>
<feature type="compositionally biased region" description="Low complexity" evidence="5">
    <location>
        <begin position="22"/>
        <end position="57"/>
    </location>
</feature>
<dbReference type="PANTHER" id="PTHR10634">
    <property type="entry name" value="AN1-TYPE ZINC FINGER PROTEIN"/>
    <property type="match status" value="1"/>
</dbReference>
<dbReference type="InterPro" id="IPR000058">
    <property type="entry name" value="Znf_AN1"/>
</dbReference>
<evidence type="ECO:0000256" key="1">
    <source>
        <dbReference type="ARBA" id="ARBA00022723"/>
    </source>
</evidence>
<keyword evidence="3" id="KW-0862">Zinc</keyword>
<dbReference type="PROSITE" id="PS51039">
    <property type="entry name" value="ZF_AN1"/>
    <property type="match status" value="1"/>
</dbReference>
<organism evidence="7 8">
    <name type="scientific">Drosophila hydei</name>
    <name type="common">Fruit fly</name>
    <dbReference type="NCBI Taxonomy" id="7224"/>
    <lineage>
        <taxon>Eukaryota</taxon>
        <taxon>Metazoa</taxon>
        <taxon>Ecdysozoa</taxon>
        <taxon>Arthropoda</taxon>
        <taxon>Hexapoda</taxon>
        <taxon>Insecta</taxon>
        <taxon>Pterygota</taxon>
        <taxon>Neoptera</taxon>
        <taxon>Endopterygota</taxon>
        <taxon>Diptera</taxon>
        <taxon>Brachycera</taxon>
        <taxon>Muscomorpha</taxon>
        <taxon>Ephydroidea</taxon>
        <taxon>Drosophilidae</taxon>
        <taxon>Drosophila</taxon>
    </lineage>
</organism>
<feature type="compositionally biased region" description="Basic and acidic residues" evidence="5">
    <location>
        <begin position="135"/>
        <end position="151"/>
    </location>
</feature>
<dbReference type="OrthoDB" id="428577at2759"/>
<evidence type="ECO:0000256" key="2">
    <source>
        <dbReference type="ARBA" id="ARBA00022771"/>
    </source>
</evidence>
<dbReference type="PANTHER" id="PTHR10634:SF149">
    <property type="entry name" value="AN1-TYPE DOMAIN-CONTAINING PROTEIN-RELATED"/>
    <property type="match status" value="1"/>
</dbReference>
<feature type="compositionally biased region" description="Basic and acidic residues" evidence="5">
    <location>
        <begin position="8"/>
        <end position="20"/>
    </location>
</feature>
<dbReference type="FunFam" id="4.10.1110.10:FF:000001">
    <property type="entry name" value="Zinc finger AN1-type containing 6"/>
    <property type="match status" value="1"/>
</dbReference>
<dbReference type="Gene3D" id="4.10.1110.10">
    <property type="entry name" value="AN1-like Zinc finger"/>
    <property type="match status" value="1"/>
</dbReference>
<dbReference type="GO" id="GO:0008270">
    <property type="term" value="F:zinc ion binding"/>
    <property type="evidence" value="ECO:0007669"/>
    <property type="project" value="UniProtKB-KW"/>
</dbReference>
<evidence type="ECO:0000313" key="7">
    <source>
        <dbReference type="Proteomes" id="UP000504633"/>
    </source>
</evidence>
<dbReference type="InterPro" id="IPR050652">
    <property type="entry name" value="AN1_A20_ZnFinger"/>
</dbReference>
<evidence type="ECO:0000259" key="6">
    <source>
        <dbReference type="PROSITE" id="PS51039"/>
    </source>
</evidence>
<keyword evidence="2 4" id="KW-0863">Zinc-finger</keyword>
<evidence type="ECO:0000313" key="8">
    <source>
        <dbReference type="RefSeq" id="XP_023165334.2"/>
    </source>
</evidence>
<feature type="compositionally biased region" description="Basic and acidic residues" evidence="5">
    <location>
        <begin position="64"/>
        <end position="74"/>
    </location>
</feature>
<protein>
    <submittedName>
        <fullName evidence="8">Zinc finger A20 and AN1 domain-containing stress-associated protein 9 isoform X1</fullName>
    </submittedName>
</protein>
<name>A0A6J1LKX6_DROHY</name>
<dbReference type="KEGG" id="dhe:111595718"/>
<feature type="domain" description="AN1-type" evidence="6">
    <location>
        <begin position="147"/>
        <end position="193"/>
    </location>
</feature>
<feature type="region of interest" description="Disordered" evidence="5">
    <location>
        <begin position="1"/>
        <end position="151"/>
    </location>
</feature>
<keyword evidence="7" id="KW-1185">Reference proteome</keyword>
<dbReference type="CTD" id="41114"/>
<accession>A0A6J1LKX6</accession>
<dbReference type="Pfam" id="PF01428">
    <property type="entry name" value="zf-AN1"/>
    <property type="match status" value="1"/>
</dbReference>
<proteinExistence type="predicted"/>
<sequence length="212" mass="23859">MEQSNGDNPEKPRPTSDHRLAQPSQQQPQQQQPQPQQPAQQQLQQQQQQQQQPQQPQHSKRRIKETSCTEETPKNSEFVQLRKPSEGVNSPVDAVVKKRKITEEAAVASKSNSEAIISASGPNTSTQAAASACEQDDKDKEDDKDAKKKKNRCGECRKKVGLTGFQCRCGGLYCAVHRYSDKHNCTFDYREHGAQEIRRNNPVVVGEKIQKI</sequence>
<evidence type="ECO:0000256" key="5">
    <source>
        <dbReference type="SAM" id="MobiDB-lite"/>
    </source>
</evidence>
<dbReference type="Proteomes" id="UP000504633">
    <property type="component" value="Unplaced"/>
</dbReference>
<evidence type="ECO:0000256" key="3">
    <source>
        <dbReference type="ARBA" id="ARBA00022833"/>
    </source>
</evidence>
<dbReference type="AlphaFoldDB" id="A0A6J1LKX6"/>
<feature type="compositionally biased region" description="Polar residues" evidence="5">
    <location>
        <begin position="109"/>
        <end position="129"/>
    </location>
</feature>